<feature type="transmembrane region" description="Helical" evidence="1">
    <location>
        <begin position="408"/>
        <end position="428"/>
    </location>
</feature>
<feature type="transmembrane region" description="Helical" evidence="1">
    <location>
        <begin position="377"/>
        <end position="396"/>
    </location>
</feature>
<evidence type="ECO:0000313" key="3">
    <source>
        <dbReference type="EMBL" id="KKU58046.1"/>
    </source>
</evidence>
<evidence type="ECO:0000259" key="2">
    <source>
        <dbReference type="Pfam" id="PF13632"/>
    </source>
</evidence>
<keyword evidence="1" id="KW-0812">Transmembrane</keyword>
<dbReference type="Proteomes" id="UP000034307">
    <property type="component" value="Unassembled WGS sequence"/>
</dbReference>
<dbReference type="Gene3D" id="3.90.550.10">
    <property type="entry name" value="Spore Coat Polysaccharide Biosynthesis Protein SpsA, Chain A"/>
    <property type="match status" value="1"/>
</dbReference>
<evidence type="ECO:0000256" key="1">
    <source>
        <dbReference type="SAM" id="Phobius"/>
    </source>
</evidence>
<dbReference type="InterPro" id="IPR029044">
    <property type="entry name" value="Nucleotide-diphossugar_trans"/>
</dbReference>
<dbReference type="InterPro" id="IPR001173">
    <property type="entry name" value="Glyco_trans_2-like"/>
</dbReference>
<keyword evidence="1" id="KW-1133">Transmembrane helix</keyword>
<organism evidence="3 4">
    <name type="scientific">Candidatus Amesbacteria bacterium GW2011_GWA2_47_11b</name>
    <dbReference type="NCBI Taxonomy" id="1618358"/>
    <lineage>
        <taxon>Bacteria</taxon>
        <taxon>Candidatus Amesiibacteriota</taxon>
    </lineage>
</organism>
<feature type="transmembrane region" description="Helical" evidence="1">
    <location>
        <begin position="35"/>
        <end position="60"/>
    </location>
</feature>
<dbReference type="EMBL" id="LCNO01000006">
    <property type="protein sequence ID" value="KKU58046.1"/>
    <property type="molecule type" value="Genomic_DNA"/>
</dbReference>
<gene>
    <name evidence="3" type="ORF">UX80_C0006G0016</name>
</gene>
<evidence type="ECO:0000313" key="4">
    <source>
        <dbReference type="Proteomes" id="UP000034307"/>
    </source>
</evidence>
<comment type="caution">
    <text evidence="3">The sequence shown here is derived from an EMBL/GenBank/DDBJ whole genome shotgun (WGS) entry which is preliminary data.</text>
</comment>
<dbReference type="Pfam" id="PF13632">
    <property type="entry name" value="Glyco_trans_2_3"/>
    <property type="match status" value="1"/>
</dbReference>
<feature type="domain" description="Glycosyltransferase 2-like" evidence="2">
    <location>
        <begin position="195"/>
        <end position="424"/>
    </location>
</feature>
<proteinExistence type="predicted"/>
<protein>
    <recommendedName>
        <fullName evidence="2">Glycosyltransferase 2-like domain-containing protein</fullName>
    </recommendedName>
</protein>
<accession>A0A0G1RLP0</accession>
<feature type="transmembrane region" description="Helical" evidence="1">
    <location>
        <begin position="9"/>
        <end position="29"/>
    </location>
</feature>
<sequence>MNKKRLWEILPGFVSWNIILFLFWGGYFFPEVTAYAILAFEVFWVYKGISLVVAAGMSYLRIQAAERLDWMGEVKEFGDFKKVRHVILLMVANEPADVYKKTLEALAQQTFPLKQLAVVMATEGRFPDGAAECEKLRKTLGKKFGDYIVSVHPANIVGEIKGKSSNEAWAAKEAKRFLVDEKGYDIKYMTVTSNDADAILHRQYFAYLTFKFLDDPNRYMKFWQPAIVFYNNIWRIPAPNRVVNTFSNIWQVSLLMRKDRLVNFSNYTASLFMIDQVGYWDTDVIPEDYRIFFKAFFKLDGRVEVEPIFLPSSADAAESTSTWRTFVNDYEQKKRWAWGVSDIPLFIKWYLKEPRVSFFNKSIRIFRLLEDHIMWPVYWFFITMGVTISTLVNPNFSRTTIGYMLPKFSSTILSVTTIFLLFLLIFEFRQRPKPSERKFIKMLLAPLELIWMPVVGFFFGALPGLDAHTRLMLGRYLEYRVTEKIA</sequence>
<keyword evidence="1" id="KW-0472">Membrane</keyword>
<name>A0A0G1RLP0_9BACT</name>
<dbReference type="PANTHER" id="PTHR36851">
    <property type="entry name" value="UNNAMED PRODUCT"/>
    <property type="match status" value="1"/>
</dbReference>
<feature type="transmembrane region" description="Helical" evidence="1">
    <location>
        <begin position="440"/>
        <end position="462"/>
    </location>
</feature>
<dbReference type="SUPFAM" id="SSF53448">
    <property type="entry name" value="Nucleotide-diphospho-sugar transferases"/>
    <property type="match status" value="1"/>
</dbReference>
<dbReference type="STRING" id="1618358.UX80_C0006G0016"/>
<dbReference type="AlphaFoldDB" id="A0A0G1RLP0"/>
<reference evidence="3 4" key="1">
    <citation type="journal article" date="2015" name="Nature">
        <title>rRNA introns, odd ribosomes, and small enigmatic genomes across a large radiation of phyla.</title>
        <authorList>
            <person name="Brown C.T."/>
            <person name="Hug L.A."/>
            <person name="Thomas B.C."/>
            <person name="Sharon I."/>
            <person name="Castelle C.J."/>
            <person name="Singh A."/>
            <person name="Wilkins M.J."/>
            <person name="Williams K.H."/>
            <person name="Banfield J.F."/>
        </authorList>
    </citation>
    <scope>NUCLEOTIDE SEQUENCE [LARGE SCALE GENOMIC DNA]</scope>
</reference>
<dbReference type="PANTHER" id="PTHR36851:SF1">
    <property type="entry name" value="GLYCO_TRANS_2-LIKE DOMAIN-CONTAINING PROTEIN"/>
    <property type="match status" value="1"/>
</dbReference>